<organism evidence="2 3">
    <name type="scientific">Candidatus Brocadia carolinensis</name>
    <dbReference type="NCBI Taxonomy" id="1004156"/>
    <lineage>
        <taxon>Bacteria</taxon>
        <taxon>Pseudomonadati</taxon>
        <taxon>Planctomycetota</taxon>
        <taxon>Candidatus Brocadiia</taxon>
        <taxon>Candidatus Brocadiales</taxon>
        <taxon>Candidatus Brocadiaceae</taxon>
        <taxon>Candidatus Brocadia</taxon>
    </lineage>
</organism>
<dbReference type="EMBL" id="AYTS01000024">
    <property type="protein sequence ID" value="OOP57589.1"/>
    <property type="molecule type" value="Genomic_DNA"/>
</dbReference>
<name>A0A1V4AX46_9BACT</name>
<accession>A0A1V4AX46</accession>
<reference evidence="2 3" key="1">
    <citation type="journal article" date="2017" name="Water Res.">
        <title>Discovery and metagenomic analysis of an anammox bacterial enrichment related to Candidatus "Brocadia caroliniensis" in a full-scale glycerol-fed nitritation-denitritation separate centrate treatment process.</title>
        <authorList>
            <person name="Park H."/>
            <person name="Brotto A.C."/>
            <person name="van Loosdrecht M.C."/>
            <person name="Chandran K."/>
        </authorList>
    </citation>
    <scope>NUCLEOTIDE SEQUENCE [LARGE SCALE GENOMIC DNA]</scope>
    <source>
        <strain evidence="2">26THWARD</strain>
    </source>
</reference>
<sequence>MNEAKNINAEGRSSKKTVSSQKSPAKKPQKEKLKPDTQPKSGEDMKPIFPLAKKIEDMIGEIEIRPIKSFEKKDQEKLLQSYEKLISKMVREINNSRR</sequence>
<proteinExistence type="predicted"/>
<evidence type="ECO:0000313" key="3">
    <source>
        <dbReference type="Proteomes" id="UP000189681"/>
    </source>
</evidence>
<evidence type="ECO:0000256" key="1">
    <source>
        <dbReference type="SAM" id="MobiDB-lite"/>
    </source>
</evidence>
<comment type="caution">
    <text evidence="2">The sequence shown here is derived from an EMBL/GenBank/DDBJ whole genome shotgun (WGS) entry which is preliminary data.</text>
</comment>
<evidence type="ECO:0000313" key="2">
    <source>
        <dbReference type="EMBL" id="OOP57589.1"/>
    </source>
</evidence>
<dbReference type="Proteomes" id="UP000189681">
    <property type="component" value="Unassembled WGS sequence"/>
</dbReference>
<feature type="region of interest" description="Disordered" evidence="1">
    <location>
        <begin position="1"/>
        <end position="47"/>
    </location>
</feature>
<protein>
    <submittedName>
        <fullName evidence="2">Uncharacterized protein</fullName>
    </submittedName>
</protein>
<dbReference type="AlphaFoldDB" id="A0A1V4AX46"/>
<feature type="compositionally biased region" description="Basic and acidic residues" evidence="1">
    <location>
        <begin position="28"/>
        <end position="46"/>
    </location>
</feature>
<gene>
    <name evidence="2" type="ORF">AYP45_02785</name>
</gene>